<evidence type="ECO:0000259" key="1">
    <source>
        <dbReference type="Pfam" id="PF22552"/>
    </source>
</evidence>
<dbReference type="Pfam" id="PF22552">
    <property type="entry name" value="TY-Chap3"/>
    <property type="match status" value="1"/>
</dbReference>
<dbReference type="STRING" id="1586287.BBK82_30985"/>
<dbReference type="AlphaFoldDB" id="A0A1B2HQ32"/>
<reference evidence="2 3" key="1">
    <citation type="submission" date="2016-07" db="EMBL/GenBank/DDBJ databases">
        <title>Complete genome sequence of the Lentzea guizhouensis DHS C013.</title>
        <authorList>
            <person name="Cao C."/>
        </authorList>
    </citation>
    <scope>NUCLEOTIDE SEQUENCE [LARGE SCALE GENOMIC DNA]</scope>
    <source>
        <strain evidence="2 3">DHS C013</strain>
    </source>
</reference>
<gene>
    <name evidence="2" type="ORF">BBK82_30985</name>
</gene>
<keyword evidence="3" id="KW-1185">Reference proteome</keyword>
<evidence type="ECO:0000313" key="3">
    <source>
        <dbReference type="Proteomes" id="UP000093053"/>
    </source>
</evidence>
<dbReference type="EMBL" id="CP016793">
    <property type="protein sequence ID" value="ANZ39812.1"/>
    <property type="molecule type" value="Genomic_DNA"/>
</dbReference>
<accession>A0A1B2HQ32</accession>
<protein>
    <recommendedName>
        <fullName evidence="1">TY-Chap N-terminal domain-containing protein</fullName>
    </recommendedName>
</protein>
<name>A0A1B2HQ32_9PSEU</name>
<evidence type="ECO:0000313" key="2">
    <source>
        <dbReference type="EMBL" id="ANZ39812.1"/>
    </source>
</evidence>
<dbReference type="KEGG" id="led:BBK82_30985"/>
<dbReference type="InterPro" id="IPR054344">
    <property type="entry name" value="TY-Chap_N"/>
</dbReference>
<dbReference type="RefSeq" id="WP_065918153.1">
    <property type="nucleotide sequence ID" value="NZ_CP016793.1"/>
</dbReference>
<organism evidence="2 3">
    <name type="scientific">Lentzea guizhouensis</name>
    <dbReference type="NCBI Taxonomy" id="1586287"/>
    <lineage>
        <taxon>Bacteria</taxon>
        <taxon>Bacillati</taxon>
        <taxon>Actinomycetota</taxon>
        <taxon>Actinomycetes</taxon>
        <taxon>Pseudonocardiales</taxon>
        <taxon>Pseudonocardiaceae</taxon>
        <taxon>Lentzea</taxon>
    </lineage>
</organism>
<feature type="domain" description="TY-Chap N-terminal" evidence="1">
    <location>
        <begin position="137"/>
        <end position="248"/>
    </location>
</feature>
<dbReference type="OrthoDB" id="3477487at2"/>
<sequence length="270" mass="30477">MRHDELDVPGRLVRYRGVDHRLQHMPGKWWITADHAVDGSFVKKSRHTFVKQLAHDDVLDCYDLTRPGTYRGMPVVILSSEGRGYLVTTRDPRAHAEGFERDDHRSPLAKLIAFDDPRLRYTTTVTPVPMLWKIAYDWDGFTERLADAVRDVTGGVFLIVPAKADPKRYVQFAAAPDRLDAEAPGKDVVPDADEFQLRRFDWVAPDVAQPNWTSSLRRPALTAELVRLARRCSAALPEAYGITSPDELTYRAWREPAGAEVTAVEFPALG</sequence>
<proteinExistence type="predicted"/>
<dbReference type="Proteomes" id="UP000093053">
    <property type="component" value="Chromosome"/>
</dbReference>